<keyword evidence="2" id="KW-0812">Transmembrane</keyword>
<gene>
    <name evidence="3" type="ORF">WG66_579</name>
</gene>
<dbReference type="AlphaFoldDB" id="A0A0W0GE67"/>
<evidence type="ECO:0000256" key="1">
    <source>
        <dbReference type="SAM" id="MobiDB-lite"/>
    </source>
</evidence>
<sequence length="304" mass="33027">MLPTDSFRNKMLFRTRQADSAGPSFGDLHYRDGGEGGQDGEREENERPELSLSFQATATVNVPASVIWTWTDGQEEEESGSGPHLSAYLVQDGSHLGSPTSQIALSISSGQTEGTFSFLPTQTGTYRLEVSGPDAQTEKISIIVIQPSSTGTPTRATATLTSPPTTITTTIMAYDDPQAMKLSIVATVLGTLFGVLAVLSLIILYALYHQRKSQHTALDRKKTIVSGHWWSSPQYKFGKGKETDVASQDNVSESLAPSDSVSQLGRKGKDNLYKQHWPLPLRPSTELTVISEKTEAVKHEGNEV</sequence>
<feature type="transmembrane region" description="Helical" evidence="2">
    <location>
        <begin position="182"/>
        <end position="208"/>
    </location>
</feature>
<comment type="caution">
    <text evidence="3">The sequence shown here is derived from an EMBL/GenBank/DDBJ whole genome shotgun (WGS) entry which is preliminary data.</text>
</comment>
<reference evidence="3 4" key="1">
    <citation type="submission" date="2015-12" db="EMBL/GenBank/DDBJ databases">
        <title>Draft genome sequence of Moniliophthora roreri, the causal agent of frosty pod rot of cacao.</title>
        <authorList>
            <person name="Aime M.C."/>
            <person name="Diaz-Valderrama J.R."/>
            <person name="Kijpornyongpan T."/>
            <person name="Phillips-Mora W."/>
        </authorList>
    </citation>
    <scope>NUCLEOTIDE SEQUENCE [LARGE SCALE GENOMIC DNA]</scope>
    <source>
        <strain evidence="3 4">MCA 2952</strain>
    </source>
</reference>
<accession>A0A0W0GE67</accession>
<dbReference type="EMBL" id="LATX01000233">
    <property type="protein sequence ID" value="KTB46849.1"/>
    <property type="molecule type" value="Genomic_DNA"/>
</dbReference>
<feature type="compositionally biased region" description="Polar residues" evidence="1">
    <location>
        <begin position="245"/>
        <end position="263"/>
    </location>
</feature>
<evidence type="ECO:0000313" key="3">
    <source>
        <dbReference type="EMBL" id="KTB46849.1"/>
    </source>
</evidence>
<protein>
    <submittedName>
        <fullName evidence="3">Uncharacterized protein</fullName>
    </submittedName>
</protein>
<evidence type="ECO:0000256" key="2">
    <source>
        <dbReference type="SAM" id="Phobius"/>
    </source>
</evidence>
<keyword evidence="2" id="KW-1133">Transmembrane helix</keyword>
<proteinExistence type="predicted"/>
<dbReference type="Proteomes" id="UP000054988">
    <property type="component" value="Unassembled WGS sequence"/>
</dbReference>
<organism evidence="3 4">
    <name type="scientific">Moniliophthora roreri</name>
    <name type="common">Frosty pod rot fungus</name>
    <name type="synonym">Monilia roreri</name>
    <dbReference type="NCBI Taxonomy" id="221103"/>
    <lineage>
        <taxon>Eukaryota</taxon>
        <taxon>Fungi</taxon>
        <taxon>Dikarya</taxon>
        <taxon>Basidiomycota</taxon>
        <taxon>Agaricomycotina</taxon>
        <taxon>Agaricomycetes</taxon>
        <taxon>Agaricomycetidae</taxon>
        <taxon>Agaricales</taxon>
        <taxon>Marasmiineae</taxon>
        <taxon>Marasmiaceae</taxon>
        <taxon>Moniliophthora</taxon>
    </lineage>
</organism>
<feature type="region of interest" description="Disordered" evidence="1">
    <location>
        <begin position="1"/>
        <end position="48"/>
    </location>
</feature>
<keyword evidence="2" id="KW-0472">Membrane</keyword>
<evidence type="ECO:0000313" key="4">
    <source>
        <dbReference type="Proteomes" id="UP000054988"/>
    </source>
</evidence>
<name>A0A0W0GE67_MONRR</name>
<feature type="region of interest" description="Disordered" evidence="1">
    <location>
        <begin position="241"/>
        <end position="267"/>
    </location>
</feature>